<reference evidence="2 3" key="1">
    <citation type="submission" date="2024-02" db="EMBL/GenBank/DDBJ databases">
        <title>A draft genome for the cacao thread blight pathogen Marasmius crinis-equi.</title>
        <authorList>
            <person name="Cohen S.P."/>
            <person name="Baruah I.K."/>
            <person name="Amoako-Attah I."/>
            <person name="Bukari Y."/>
            <person name="Meinhardt L.W."/>
            <person name="Bailey B.A."/>
        </authorList>
    </citation>
    <scope>NUCLEOTIDE SEQUENCE [LARGE SCALE GENOMIC DNA]</scope>
    <source>
        <strain evidence="2 3">GH-76</strain>
    </source>
</reference>
<evidence type="ECO:0000313" key="3">
    <source>
        <dbReference type="Proteomes" id="UP001465976"/>
    </source>
</evidence>
<keyword evidence="3" id="KW-1185">Reference proteome</keyword>
<name>A0ABR3FEI2_9AGAR</name>
<feature type="compositionally biased region" description="Polar residues" evidence="1">
    <location>
        <begin position="37"/>
        <end position="52"/>
    </location>
</feature>
<dbReference type="EMBL" id="JBAHYK010000473">
    <property type="protein sequence ID" value="KAL0573708.1"/>
    <property type="molecule type" value="Genomic_DNA"/>
</dbReference>
<accession>A0ABR3FEI2</accession>
<feature type="compositionally biased region" description="Basic and acidic residues" evidence="1">
    <location>
        <begin position="53"/>
        <end position="77"/>
    </location>
</feature>
<evidence type="ECO:0000313" key="2">
    <source>
        <dbReference type="EMBL" id="KAL0573708.1"/>
    </source>
</evidence>
<evidence type="ECO:0000256" key="1">
    <source>
        <dbReference type="SAM" id="MobiDB-lite"/>
    </source>
</evidence>
<proteinExistence type="predicted"/>
<dbReference type="Proteomes" id="UP001465976">
    <property type="component" value="Unassembled WGS sequence"/>
</dbReference>
<comment type="caution">
    <text evidence="2">The sequence shown here is derived from an EMBL/GenBank/DDBJ whole genome shotgun (WGS) entry which is preliminary data.</text>
</comment>
<gene>
    <name evidence="2" type="ORF">V5O48_008252</name>
</gene>
<protein>
    <submittedName>
        <fullName evidence="2">Uncharacterized protein</fullName>
    </submittedName>
</protein>
<organism evidence="2 3">
    <name type="scientific">Marasmius crinis-equi</name>
    <dbReference type="NCBI Taxonomy" id="585013"/>
    <lineage>
        <taxon>Eukaryota</taxon>
        <taxon>Fungi</taxon>
        <taxon>Dikarya</taxon>
        <taxon>Basidiomycota</taxon>
        <taxon>Agaricomycotina</taxon>
        <taxon>Agaricomycetes</taxon>
        <taxon>Agaricomycetidae</taxon>
        <taxon>Agaricales</taxon>
        <taxon>Marasmiineae</taxon>
        <taxon>Marasmiaceae</taxon>
        <taxon>Marasmius</taxon>
    </lineage>
</organism>
<sequence>MTGIAPTMTIVRIAYGKSVESVEQAITTLRFAEAAHGSQQRSAGVPRATTTADLRESFFDTSEERAPVTSEGEREKPYVNIGTDMA</sequence>
<feature type="region of interest" description="Disordered" evidence="1">
    <location>
        <begin position="34"/>
        <end position="86"/>
    </location>
</feature>